<accession>A0A6N3FAE3</accession>
<sequence>MKKIKKISIIALICCLLFIVISFISPRNLYGKWYLYKGSDINADSYIDKKLNQKDYIEISEGSMKEFRSDGKDGVGDLKVRGSKIYSGDTIFKYKVNEIGEHKVLELEVIGYDNGHEKWSAENGEKYTYVFDKNVNFE</sequence>
<organism evidence="1">
    <name type="scientific">Clostridium tertium</name>
    <dbReference type="NCBI Taxonomy" id="1559"/>
    <lineage>
        <taxon>Bacteria</taxon>
        <taxon>Bacillati</taxon>
        <taxon>Bacillota</taxon>
        <taxon>Clostridia</taxon>
        <taxon>Eubacteriales</taxon>
        <taxon>Clostridiaceae</taxon>
        <taxon>Clostridium</taxon>
    </lineage>
</organism>
<name>A0A6N3FAE3_9CLOT</name>
<gene>
    <name evidence="1" type="ORF">CTLFYP3_00020</name>
</gene>
<dbReference type="EMBL" id="CACRTO010000034">
    <property type="protein sequence ID" value="VYU49025.1"/>
    <property type="molecule type" value="Genomic_DNA"/>
</dbReference>
<proteinExistence type="predicted"/>
<evidence type="ECO:0000313" key="1">
    <source>
        <dbReference type="EMBL" id="VYU49025.1"/>
    </source>
</evidence>
<dbReference type="AlphaFoldDB" id="A0A6N3FAE3"/>
<reference evidence="1" key="1">
    <citation type="submission" date="2019-11" db="EMBL/GenBank/DDBJ databases">
        <authorList>
            <person name="Feng L."/>
        </authorList>
    </citation>
    <scope>NUCLEOTIDE SEQUENCE</scope>
    <source>
        <strain evidence="1">CTertiumLFYP3</strain>
    </source>
</reference>
<protein>
    <submittedName>
        <fullName evidence="1">Uncharacterized protein</fullName>
    </submittedName>
</protein>
<dbReference type="RefSeq" id="WP_156627050.1">
    <property type="nucleotide sequence ID" value="NZ_CACRTO010000034.1"/>
</dbReference>